<dbReference type="InterPro" id="IPR036388">
    <property type="entry name" value="WH-like_DNA-bd_sf"/>
</dbReference>
<dbReference type="SUPFAM" id="SSF47979">
    <property type="entry name" value="Iron-dependent repressor protein, dimerization domain"/>
    <property type="match status" value="1"/>
</dbReference>
<dbReference type="Pfam" id="PF01325">
    <property type="entry name" value="Fe_dep_repress"/>
    <property type="match status" value="1"/>
</dbReference>
<dbReference type="Pfam" id="PF02742">
    <property type="entry name" value="Fe_dep_repr_C"/>
    <property type="match status" value="1"/>
</dbReference>
<dbReference type="GO" id="GO:0003700">
    <property type="term" value="F:DNA-binding transcription factor activity"/>
    <property type="evidence" value="ECO:0007669"/>
    <property type="project" value="InterPro"/>
</dbReference>
<dbReference type="InterPro" id="IPR001367">
    <property type="entry name" value="Fe_dep_repressor"/>
</dbReference>
<dbReference type="InterPro" id="IPR022687">
    <property type="entry name" value="HTH_DTXR"/>
</dbReference>
<dbReference type="InterPro" id="IPR050536">
    <property type="entry name" value="DtxR_MntR_Metal-Reg"/>
</dbReference>
<name>A0A650EKM9_9BACT</name>
<dbReference type="InterPro" id="IPR036421">
    <property type="entry name" value="Fe_dep_repressor_sf"/>
</dbReference>
<dbReference type="InterPro" id="IPR036390">
    <property type="entry name" value="WH_DNA-bd_sf"/>
</dbReference>
<evidence type="ECO:0000313" key="6">
    <source>
        <dbReference type="EMBL" id="QGT49668.1"/>
    </source>
</evidence>
<dbReference type="InterPro" id="IPR022689">
    <property type="entry name" value="Iron_dep_repressor"/>
</dbReference>
<dbReference type="GO" id="GO:0003677">
    <property type="term" value="F:DNA binding"/>
    <property type="evidence" value="ECO:0007669"/>
    <property type="project" value="UniProtKB-KW"/>
</dbReference>
<feature type="domain" description="HTH dtxR-type" evidence="5">
    <location>
        <begin position="1"/>
        <end position="67"/>
    </location>
</feature>
<evidence type="ECO:0000256" key="1">
    <source>
        <dbReference type="ARBA" id="ARBA00007871"/>
    </source>
</evidence>
<protein>
    <submittedName>
        <fullName evidence="6">Transcriptional regulator</fullName>
    </submittedName>
</protein>
<dbReference type="Gene3D" id="1.10.10.10">
    <property type="entry name" value="Winged helix-like DNA-binding domain superfamily/Winged helix DNA-binding domain"/>
    <property type="match status" value="1"/>
</dbReference>
<dbReference type="PANTHER" id="PTHR33238:SF7">
    <property type="entry name" value="IRON-DEPENDENT TRANSCRIPTIONAL REGULATOR"/>
    <property type="match status" value="1"/>
</dbReference>
<evidence type="ECO:0000256" key="4">
    <source>
        <dbReference type="ARBA" id="ARBA00023163"/>
    </source>
</evidence>
<accession>A0A650EKM9</accession>
<dbReference type="SUPFAM" id="SSF46785">
    <property type="entry name" value="Winged helix' DNA-binding domain"/>
    <property type="match status" value="1"/>
</dbReference>
<dbReference type="AlphaFoldDB" id="A0A650EKM9"/>
<evidence type="ECO:0000259" key="5">
    <source>
        <dbReference type="PROSITE" id="PS50944"/>
    </source>
</evidence>
<dbReference type="PANTHER" id="PTHR33238">
    <property type="entry name" value="IRON (METAL) DEPENDENT REPRESSOR, DTXR FAMILY"/>
    <property type="match status" value="1"/>
</dbReference>
<sequence length="141" mass="16165">MTEKILSSGLEDYLEEIYIAHINNTPLKGAELARKMNISRASVSEALSKLVAKKLINYSSYEAISLTIQGFEEAKKVYEKHHTLKNFFEKVLDIPSDEASENACKIEHIISQNVLNKMTELTKFYETHTELIKKLKEENTK</sequence>
<organism evidence="6">
    <name type="scientific">uncultured Candidatus Melainabacteria bacterium</name>
    <dbReference type="NCBI Taxonomy" id="2682970"/>
    <lineage>
        <taxon>Bacteria</taxon>
        <taxon>Bacillati</taxon>
        <taxon>Candidatus Melainabacteria</taxon>
        <taxon>environmental samples</taxon>
    </lineage>
</organism>
<dbReference type="EMBL" id="MN577570">
    <property type="protein sequence ID" value="QGT49668.1"/>
    <property type="molecule type" value="Genomic_DNA"/>
</dbReference>
<dbReference type="GO" id="GO:0046983">
    <property type="term" value="F:protein dimerization activity"/>
    <property type="evidence" value="ECO:0007669"/>
    <property type="project" value="InterPro"/>
</dbReference>
<keyword evidence="2" id="KW-0805">Transcription regulation</keyword>
<dbReference type="PROSITE" id="PS50944">
    <property type="entry name" value="HTH_DTXR"/>
    <property type="match status" value="1"/>
</dbReference>
<evidence type="ECO:0000256" key="3">
    <source>
        <dbReference type="ARBA" id="ARBA00023125"/>
    </source>
</evidence>
<gene>
    <name evidence="6" type="ORF">Melaina855_0550</name>
</gene>
<keyword evidence="4" id="KW-0804">Transcription</keyword>
<comment type="similarity">
    <text evidence="1">Belongs to the DtxR/MntR family.</text>
</comment>
<dbReference type="GO" id="GO:0046914">
    <property type="term" value="F:transition metal ion binding"/>
    <property type="evidence" value="ECO:0007669"/>
    <property type="project" value="InterPro"/>
</dbReference>
<evidence type="ECO:0000256" key="2">
    <source>
        <dbReference type="ARBA" id="ARBA00023015"/>
    </source>
</evidence>
<keyword evidence="3" id="KW-0238">DNA-binding</keyword>
<proteinExistence type="inferred from homology"/>
<dbReference type="SMART" id="SM00529">
    <property type="entry name" value="HTH_DTXR"/>
    <property type="match status" value="1"/>
</dbReference>
<reference evidence="6" key="1">
    <citation type="journal article" date="2020" name="J. ISSAAS">
        <title>Lactobacilli and other gastrointestinal microbiota of Peromyscus leucopus, reservoir host for agents of Lyme disease and other zoonoses in North America.</title>
        <authorList>
            <person name="Milovic A."/>
            <person name="Bassam K."/>
            <person name="Shao H."/>
            <person name="Chatzistamou I."/>
            <person name="Tufts D.M."/>
            <person name="Diuk-Wasser M."/>
            <person name="Barbour A.G."/>
        </authorList>
    </citation>
    <scope>NUCLEOTIDE SEQUENCE</scope>
    <source>
        <strain evidence="6">LL20</strain>
    </source>
</reference>